<evidence type="ECO:0000256" key="1">
    <source>
        <dbReference type="ARBA" id="ARBA00022490"/>
    </source>
</evidence>
<proteinExistence type="inferred from homology"/>
<dbReference type="AlphaFoldDB" id="C7NH15"/>
<dbReference type="eggNOG" id="COG0779">
    <property type="taxonomic scope" value="Bacteria"/>
</dbReference>
<comment type="similarity">
    <text evidence="3">Belongs to the RimP family.</text>
</comment>
<keyword evidence="1 3" id="KW-0963">Cytoplasm</keyword>
<keyword evidence="6" id="KW-1185">Reference proteome</keyword>
<dbReference type="KEGG" id="kse:Ksed_11450"/>
<dbReference type="HOGENOM" id="CLU_070525_3_0_11"/>
<dbReference type="GO" id="GO:0006412">
    <property type="term" value="P:translation"/>
    <property type="evidence" value="ECO:0007669"/>
    <property type="project" value="TreeGrafter"/>
</dbReference>
<dbReference type="InterPro" id="IPR035956">
    <property type="entry name" value="RimP_N_sf"/>
</dbReference>
<dbReference type="Gene3D" id="3.30.300.70">
    <property type="entry name" value="RimP-like superfamily, N-terminal"/>
    <property type="match status" value="1"/>
</dbReference>
<evidence type="ECO:0000259" key="4">
    <source>
        <dbReference type="Pfam" id="PF02576"/>
    </source>
</evidence>
<dbReference type="CDD" id="cd01734">
    <property type="entry name" value="YlxS_C"/>
    <property type="match status" value="1"/>
</dbReference>
<evidence type="ECO:0000313" key="6">
    <source>
        <dbReference type="Proteomes" id="UP000006666"/>
    </source>
</evidence>
<dbReference type="InterPro" id="IPR003728">
    <property type="entry name" value="Ribosome_maturation_RimP"/>
</dbReference>
<dbReference type="GO" id="GO:0000028">
    <property type="term" value="P:ribosomal small subunit assembly"/>
    <property type="evidence" value="ECO:0007669"/>
    <property type="project" value="TreeGrafter"/>
</dbReference>
<dbReference type="PANTHER" id="PTHR33867:SF1">
    <property type="entry name" value="RIBOSOME MATURATION FACTOR RIMP"/>
    <property type="match status" value="1"/>
</dbReference>
<name>C7NH15_KYTSD</name>
<protein>
    <recommendedName>
        <fullName evidence="3">Ribosome maturation factor RimP</fullName>
    </recommendedName>
</protein>
<feature type="domain" description="Ribosome maturation factor RimP N-terminal" evidence="4">
    <location>
        <begin position="16"/>
        <end position="97"/>
    </location>
</feature>
<comment type="subcellular location">
    <subcellularLocation>
        <location evidence="3">Cytoplasm</location>
    </subcellularLocation>
</comment>
<dbReference type="InterPro" id="IPR028989">
    <property type="entry name" value="RimP_N"/>
</dbReference>
<dbReference type="STRING" id="478801.Ksed_11450"/>
<comment type="function">
    <text evidence="3">Required for maturation of 30S ribosomal subunits.</text>
</comment>
<evidence type="ECO:0000256" key="3">
    <source>
        <dbReference type="HAMAP-Rule" id="MF_01077"/>
    </source>
</evidence>
<dbReference type="Proteomes" id="UP000006666">
    <property type="component" value="Chromosome"/>
</dbReference>
<dbReference type="PANTHER" id="PTHR33867">
    <property type="entry name" value="RIBOSOME MATURATION FACTOR RIMP"/>
    <property type="match status" value="1"/>
</dbReference>
<evidence type="ECO:0000313" key="5">
    <source>
        <dbReference type="EMBL" id="ACV06185.1"/>
    </source>
</evidence>
<gene>
    <name evidence="3" type="primary">rimP</name>
    <name evidence="5" type="ordered locus">Ksed_11450</name>
</gene>
<dbReference type="RefSeq" id="WP_015779130.1">
    <property type="nucleotide sequence ID" value="NC_013169.1"/>
</dbReference>
<dbReference type="EMBL" id="CP001686">
    <property type="protein sequence ID" value="ACV06185.1"/>
    <property type="molecule type" value="Genomic_DNA"/>
</dbReference>
<dbReference type="Pfam" id="PF02576">
    <property type="entry name" value="RimP_N"/>
    <property type="match status" value="1"/>
</dbReference>
<dbReference type="InterPro" id="IPR028998">
    <property type="entry name" value="RimP_C"/>
</dbReference>
<accession>C7NH15</accession>
<dbReference type="SUPFAM" id="SSF75420">
    <property type="entry name" value="YhbC-like, N-terminal domain"/>
    <property type="match status" value="1"/>
</dbReference>
<keyword evidence="2 3" id="KW-0690">Ribosome biogenesis</keyword>
<sequence>MTLQERTERVWELSSAAVAPLGLEVPDVVITPAGKRSVVRVLVEPALPVDDAGDTVLEPITLDQVAEATELVSTGIDADDPFGEQPYTLEVSSPGVDRPLTSLEHFRRAVGRRVEFRPLEGEPFTERITRVAEEQIVLEDGRALSLAEAGTGQVQVEFRR</sequence>
<organism evidence="5 6">
    <name type="scientific">Kytococcus sedentarius (strain ATCC 14392 / DSM 20547 / JCM 11482 / CCUG 33030 / NBRC 15357 / NCTC 11040 / CCM 314 / 541)</name>
    <name type="common">Micrococcus sedentarius</name>
    <dbReference type="NCBI Taxonomy" id="478801"/>
    <lineage>
        <taxon>Bacteria</taxon>
        <taxon>Bacillati</taxon>
        <taxon>Actinomycetota</taxon>
        <taxon>Actinomycetes</taxon>
        <taxon>Micrococcales</taxon>
        <taxon>Kytococcaceae</taxon>
        <taxon>Kytococcus</taxon>
    </lineage>
</organism>
<evidence type="ECO:0000256" key="2">
    <source>
        <dbReference type="ARBA" id="ARBA00022517"/>
    </source>
</evidence>
<reference evidence="5 6" key="1">
    <citation type="journal article" date="2009" name="Stand. Genomic Sci.">
        <title>Complete genome sequence of Kytococcus sedentarius type strain (541).</title>
        <authorList>
            <person name="Sims D."/>
            <person name="Brettin T."/>
            <person name="Detter J.C."/>
            <person name="Han C."/>
            <person name="Lapidus A."/>
            <person name="Copeland A."/>
            <person name="Glavina Del Rio T."/>
            <person name="Nolan M."/>
            <person name="Chen F."/>
            <person name="Lucas S."/>
            <person name="Tice H."/>
            <person name="Cheng J.F."/>
            <person name="Bruce D."/>
            <person name="Goodwin L."/>
            <person name="Pitluck S."/>
            <person name="Ovchinnikova G."/>
            <person name="Pati A."/>
            <person name="Ivanova N."/>
            <person name="Mavrommatis K."/>
            <person name="Chen A."/>
            <person name="Palaniappan K."/>
            <person name="D'haeseleer P."/>
            <person name="Chain P."/>
            <person name="Bristow J."/>
            <person name="Eisen J.A."/>
            <person name="Markowitz V."/>
            <person name="Hugenholtz P."/>
            <person name="Schneider S."/>
            <person name="Goker M."/>
            <person name="Pukall R."/>
            <person name="Kyrpides N.C."/>
            <person name="Klenk H.P."/>
        </authorList>
    </citation>
    <scope>NUCLEOTIDE SEQUENCE [LARGE SCALE GENOMIC DNA]</scope>
    <source>
        <strain evidence="6">ATCC 14392 / DSM 20547 / JCM 11482 / CCUG 33030 / NBRC 15357 / NCTC 11040 / CCM 314 / 541</strain>
    </source>
</reference>
<dbReference type="HAMAP" id="MF_01077">
    <property type="entry name" value="RimP"/>
    <property type="match status" value="1"/>
</dbReference>
<dbReference type="GO" id="GO:0005829">
    <property type="term" value="C:cytosol"/>
    <property type="evidence" value="ECO:0007669"/>
    <property type="project" value="TreeGrafter"/>
</dbReference>